<comment type="caution">
    <text evidence="1">The sequence shown here is derived from an EMBL/GenBank/DDBJ whole genome shotgun (WGS) entry which is preliminary data.</text>
</comment>
<dbReference type="AlphaFoldDB" id="A0AAV2R7B5"/>
<sequence>MKMTGCQSYFSVHVEATLRNQFLIYLDGDAHLAGVVCQQVYSINAQPYIYPQVEMGAYIGSFIDMFDRCLSIGGDGYLAYVVLYNVLSAKDQHLSIHRWVWPVGVLQVWCYR</sequence>
<reference evidence="1 2" key="1">
    <citation type="submission" date="2024-05" db="EMBL/GenBank/DDBJ databases">
        <authorList>
            <person name="Wallberg A."/>
        </authorList>
    </citation>
    <scope>NUCLEOTIDE SEQUENCE [LARGE SCALE GENOMIC DNA]</scope>
</reference>
<accession>A0AAV2R7B5</accession>
<proteinExistence type="predicted"/>
<name>A0AAV2R7B5_MEGNR</name>
<gene>
    <name evidence="1" type="ORF">MNOR_LOCUS20538</name>
</gene>
<evidence type="ECO:0000313" key="1">
    <source>
        <dbReference type="EMBL" id="CAL4114885.1"/>
    </source>
</evidence>
<evidence type="ECO:0000313" key="2">
    <source>
        <dbReference type="Proteomes" id="UP001497623"/>
    </source>
</evidence>
<protein>
    <submittedName>
        <fullName evidence="1">Uncharacterized protein</fullName>
    </submittedName>
</protein>
<organism evidence="1 2">
    <name type="scientific">Meganyctiphanes norvegica</name>
    <name type="common">Northern krill</name>
    <name type="synonym">Thysanopoda norvegica</name>
    <dbReference type="NCBI Taxonomy" id="48144"/>
    <lineage>
        <taxon>Eukaryota</taxon>
        <taxon>Metazoa</taxon>
        <taxon>Ecdysozoa</taxon>
        <taxon>Arthropoda</taxon>
        <taxon>Crustacea</taxon>
        <taxon>Multicrustacea</taxon>
        <taxon>Malacostraca</taxon>
        <taxon>Eumalacostraca</taxon>
        <taxon>Eucarida</taxon>
        <taxon>Euphausiacea</taxon>
        <taxon>Euphausiidae</taxon>
        <taxon>Meganyctiphanes</taxon>
    </lineage>
</organism>
<dbReference type="Proteomes" id="UP001497623">
    <property type="component" value="Unassembled WGS sequence"/>
</dbReference>
<dbReference type="EMBL" id="CAXKWB010015945">
    <property type="protein sequence ID" value="CAL4114885.1"/>
    <property type="molecule type" value="Genomic_DNA"/>
</dbReference>
<keyword evidence="2" id="KW-1185">Reference proteome</keyword>